<organism evidence="3 4">
    <name type="scientific">Gilliamella apis</name>
    <dbReference type="NCBI Taxonomy" id="1970738"/>
    <lineage>
        <taxon>Bacteria</taxon>
        <taxon>Pseudomonadati</taxon>
        <taxon>Pseudomonadota</taxon>
        <taxon>Gammaproteobacteria</taxon>
        <taxon>Orbales</taxon>
        <taxon>Orbaceae</taxon>
        <taxon>Gilliamella</taxon>
    </lineage>
</organism>
<dbReference type="EMBL" id="QGLO01000004">
    <property type="protein sequence ID" value="PXY91958.1"/>
    <property type="molecule type" value="Genomic_DNA"/>
</dbReference>
<comment type="caution">
    <text evidence="3">The sequence shown here is derived from an EMBL/GenBank/DDBJ whole genome shotgun (WGS) entry which is preliminary data.</text>
</comment>
<dbReference type="PROSITE" id="PS51257">
    <property type="entry name" value="PROKAR_LIPOPROTEIN"/>
    <property type="match status" value="1"/>
</dbReference>
<accession>A0A2V4DPW5</accession>
<evidence type="ECO:0000313" key="3">
    <source>
        <dbReference type="EMBL" id="PXY91958.1"/>
    </source>
</evidence>
<dbReference type="OrthoDB" id="5393649at2"/>
<keyword evidence="4" id="KW-1185">Reference proteome</keyword>
<keyword evidence="2" id="KW-0732">Signal</keyword>
<gene>
    <name evidence="3" type="ORF">DKK78_06520</name>
</gene>
<feature type="chain" id="PRO_5015847228" description="Outer membrane lipoprotein" evidence="2">
    <location>
        <begin position="27"/>
        <end position="241"/>
    </location>
</feature>
<protein>
    <recommendedName>
        <fullName evidence="5">Outer membrane lipoprotein</fullName>
    </recommendedName>
</protein>
<dbReference type="AlphaFoldDB" id="A0A2V4DPW5"/>
<proteinExistence type="predicted"/>
<evidence type="ECO:0000256" key="2">
    <source>
        <dbReference type="SAM" id="SignalP"/>
    </source>
</evidence>
<sequence>MNKFYNIYNVLVIGLISLILSGCQQAINTNNTSNDRGIGTQWGDGVESHVREVKLARINNTPIDVAVIHYSKKAFVHGKKVQELMLNGDVGMSIIDDNNNKWSLFKQDDEINMSGEAGKNYQLYYVNYSRNTYEIVATVDGLDVINGKAGSLNNNGYILRPYSTLSIKGFRKNEREVASFTFSQASKAYANHTDEGSANNIGVIGTAIFQLENGNQYKKSPKSNAFPADSYNSKYAKPPRY</sequence>
<evidence type="ECO:0008006" key="5">
    <source>
        <dbReference type="Google" id="ProtNLM"/>
    </source>
</evidence>
<dbReference type="RefSeq" id="WP_110447869.1">
    <property type="nucleotide sequence ID" value="NZ_CP132381.1"/>
</dbReference>
<dbReference type="Proteomes" id="UP000247673">
    <property type="component" value="Unassembled WGS sequence"/>
</dbReference>
<feature type="signal peptide" evidence="2">
    <location>
        <begin position="1"/>
        <end position="26"/>
    </location>
</feature>
<reference evidence="3 4" key="1">
    <citation type="submission" date="2018-05" db="EMBL/GenBank/DDBJ databases">
        <title>Reference genomes for bee gut microbiota database.</title>
        <authorList>
            <person name="Ellegaard K.M."/>
        </authorList>
    </citation>
    <scope>NUCLEOTIDE SEQUENCE [LARGE SCALE GENOMIC DNA]</scope>
    <source>
        <strain evidence="3 4">ESL0172</strain>
    </source>
</reference>
<evidence type="ECO:0000256" key="1">
    <source>
        <dbReference type="SAM" id="MobiDB-lite"/>
    </source>
</evidence>
<evidence type="ECO:0000313" key="4">
    <source>
        <dbReference type="Proteomes" id="UP000247673"/>
    </source>
</evidence>
<name>A0A2V4DPW5_9GAMM</name>
<feature type="region of interest" description="Disordered" evidence="1">
    <location>
        <begin position="219"/>
        <end position="241"/>
    </location>
</feature>